<dbReference type="RefSeq" id="WP_349876426.1">
    <property type="nucleotide sequence ID" value="NZ_CP157974.1"/>
</dbReference>
<evidence type="ECO:0000313" key="1">
    <source>
        <dbReference type="EMBL" id="XBT79937.1"/>
    </source>
</evidence>
<protein>
    <submittedName>
        <fullName evidence="1">Uncharacterized protein</fullName>
    </submittedName>
</protein>
<reference evidence="1" key="1">
    <citation type="submission" date="2024-06" db="EMBL/GenBank/DDBJ databases">
        <title>Micromonospora sp. strain HUAS YX12 genome sequences.</title>
        <authorList>
            <person name="Mo P."/>
        </authorList>
    </citation>
    <scope>NUCLEOTIDE SEQUENCE</scope>
    <source>
        <strain evidence="1">HUAS YX12</strain>
    </source>
</reference>
<proteinExistence type="predicted"/>
<organism evidence="1">
    <name type="scientific">Micromonospora sp. HUAS YX12</name>
    <dbReference type="NCBI Taxonomy" id="3156396"/>
    <lineage>
        <taxon>Bacteria</taxon>
        <taxon>Bacillati</taxon>
        <taxon>Actinomycetota</taxon>
        <taxon>Actinomycetes</taxon>
        <taxon>Micromonosporales</taxon>
        <taxon>Micromonosporaceae</taxon>
        <taxon>Micromonospora</taxon>
    </lineage>
</organism>
<accession>A0AAU7QVG4</accession>
<name>A0AAU7QVG4_9ACTN</name>
<dbReference type="AlphaFoldDB" id="A0AAU7QVG4"/>
<sequence length="64" mass="7221">MRPRLNLSVYDVPMLLGDEADPFWDVTGRGVDEWVAQRLTAASRRSVFFQLTGRVGRAGRRTVA</sequence>
<gene>
    <name evidence="1" type="ORF">ABIH81_20015</name>
</gene>
<dbReference type="EMBL" id="CP157974">
    <property type="protein sequence ID" value="XBT79937.1"/>
    <property type="molecule type" value="Genomic_DNA"/>
</dbReference>